<accession>A9NZC4</accession>
<sequence length="40" mass="4795">MTISVIVQTELTNQEHRPVRKENFTAEMWGMHLFYYSHLG</sequence>
<proteinExistence type="evidence at transcript level"/>
<evidence type="ECO:0000313" key="1">
    <source>
        <dbReference type="EMBL" id="ABK25985.1"/>
    </source>
</evidence>
<dbReference type="AlphaFoldDB" id="A9NZC4"/>
<organism evidence="1">
    <name type="scientific">Picea sitchensis</name>
    <name type="common">Sitka spruce</name>
    <name type="synonym">Pinus sitchensis</name>
    <dbReference type="NCBI Taxonomy" id="3332"/>
    <lineage>
        <taxon>Eukaryota</taxon>
        <taxon>Viridiplantae</taxon>
        <taxon>Streptophyta</taxon>
        <taxon>Embryophyta</taxon>
        <taxon>Tracheophyta</taxon>
        <taxon>Spermatophyta</taxon>
        <taxon>Pinopsida</taxon>
        <taxon>Pinidae</taxon>
        <taxon>Conifers I</taxon>
        <taxon>Pinales</taxon>
        <taxon>Pinaceae</taxon>
        <taxon>Picea</taxon>
    </lineage>
</organism>
<name>A9NZC4_PICSI</name>
<dbReference type="EMBL" id="EF086729">
    <property type="protein sequence ID" value="ABK25985.1"/>
    <property type="molecule type" value="mRNA"/>
</dbReference>
<protein>
    <submittedName>
        <fullName evidence="1">Uncharacterized protein</fullName>
    </submittedName>
</protein>
<reference evidence="1" key="1">
    <citation type="journal article" date="2008" name="BMC Genomics">
        <title>A conifer genomics resource of 200,000 spruce (Picea spp.) ESTs and 6,464 high-quality, sequence-finished full-length cDNAs for Sitka spruce (Picea sitchensis).</title>
        <authorList>
            <person name="Ralph S.G."/>
            <person name="Chun H.J."/>
            <person name="Kolosova N."/>
            <person name="Cooper D."/>
            <person name="Oddy C."/>
            <person name="Ritland C.E."/>
            <person name="Kirkpatrick R."/>
            <person name="Moore R."/>
            <person name="Barber S."/>
            <person name="Holt R.A."/>
            <person name="Jones S.J."/>
            <person name="Marra M.A."/>
            <person name="Douglas C.J."/>
            <person name="Ritland K."/>
            <person name="Bohlmann J."/>
        </authorList>
    </citation>
    <scope>NUCLEOTIDE SEQUENCE</scope>
    <source>
        <tissue evidence="1">Green portion of the leader tissue</tissue>
    </source>
</reference>